<dbReference type="GeneID" id="6195368"/>
<evidence type="ECO:0000313" key="2">
    <source>
        <dbReference type="EMBL" id="CAP73990.1"/>
    </source>
</evidence>
<dbReference type="AlphaFoldDB" id="B2B861"/>
<dbReference type="RefSeq" id="XP_001912161.1">
    <property type="nucleotide sequence ID" value="XM_001912126.1"/>
</dbReference>
<dbReference type="VEuPathDB" id="FungiDB:PODANS_2_13430"/>
<dbReference type="InParanoid" id="B2B861"/>
<dbReference type="HOGENOM" id="CLU_650729_0_0_1"/>
<dbReference type="OrthoDB" id="4571231at2759"/>
<keyword evidence="4" id="KW-1185">Reference proteome</keyword>
<dbReference type="Gene3D" id="3.40.50.1820">
    <property type="entry name" value="alpha/beta hydrolase"/>
    <property type="match status" value="1"/>
</dbReference>
<reference evidence="3" key="4">
    <citation type="submission" date="2014-09" db="EMBL/GenBank/DDBJ databases">
        <title>Maintaining two mating types: Structure of the mating type locus and its role in heterokaryosis in Podospora anserina.</title>
        <authorList>
            <person name="Grognet P."/>
            <person name="Bidard F."/>
            <person name="Kuchly C."/>
            <person name="Chan Ho Tong L."/>
            <person name="Coppin E."/>
            <person name="Ait Benkhali J."/>
            <person name="Couloux A."/>
            <person name="Wincker P."/>
            <person name="Debuchy R."/>
            <person name="Silar P."/>
        </authorList>
    </citation>
    <scope>NUCLEOTIDE SEQUENCE</scope>
</reference>
<reference evidence="4" key="3">
    <citation type="journal article" date="2014" name="Genetics">
        <title>Maintaining two mating types: Structure of the mating type locus and its role in heterokaryosis in Podospora anserina.</title>
        <authorList>
            <person name="Grognet P."/>
            <person name="Bidard F."/>
            <person name="Kuchly C."/>
            <person name="Tong L.C.H."/>
            <person name="Coppin E."/>
            <person name="Benkhali J.A."/>
            <person name="Couloux A."/>
            <person name="Wincker P."/>
            <person name="Debuchy R."/>
            <person name="Silar P."/>
        </authorList>
    </citation>
    <scope>GENOME REANNOTATION</scope>
    <source>
        <strain evidence="4">S / ATCC MYA-4624 / DSM 980 / FGSC 10383</strain>
    </source>
</reference>
<proteinExistence type="predicted"/>
<evidence type="ECO:0000256" key="1">
    <source>
        <dbReference type="SAM" id="SignalP"/>
    </source>
</evidence>
<feature type="signal peptide" evidence="1">
    <location>
        <begin position="1"/>
        <end position="27"/>
    </location>
</feature>
<protein>
    <submittedName>
        <fullName evidence="2">Podospora anserina S mat+ genomic DNA chromosome 2, supercontig 2</fullName>
    </submittedName>
</protein>
<accession>B2B861</accession>
<dbReference type="Proteomes" id="UP000001197">
    <property type="component" value="Chromosome 2"/>
</dbReference>
<dbReference type="InterPro" id="IPR029058">
    <property type="entry name" value="AB_hydrolase_fold"/>
</dbReference>
<dbReference type="EMBL" id="FO904937">
    <property type="protein sequence ID" value="CDP26391.1"/>
    <property type="molecule type" value="Genomic_DNA"/>
</dbReference>
<organism evidence="2">
    <name type="scientific">Podospora anserina (strain S / ATCC MYA-4624 / DSM 980 / FGSC 10383)</name>
    <name type="common">Pleurage anserina</name>
    <dbReference type="NCBI Taxonomy" id="515849"/>
    <lineage>
        <taxon>Eukaryota</taxon>
        <taxon>Fungi</taxon>
        <taxon>Dikarya</taxon>
        <taxon>Ascomycota</taxon>
        <taxon>Pezizomycotina</taxon>
        <taxon>Sordariomycetes</taxon>
        <taxon>Sordariomycetidae</taxon>
        <taxon>Sordariales</taxon>
        <taxon>Podosporaceae</taxon>
        <taxon>Podospora</taxon>
        <taxon>Podospora anserina</taxon>
    </lineage>
</organism>
<name>B2B861_PODAN</name>
<keyword evidence="1" id="KW-0732">Signal</keyword>
<gene>
    <name evidence="2" type="ORF">PODANS_2_13430</name>
</gene>
<reference evidence="2 4" key="1">
    <citation type="journal article" date="2008" name="Genome Biol.">
        <title>The genome sequence of the model ascomycete fungus Podospora anserina.</title>
        <authorList>
            <person name="Espagne E."/>
            <person name="Lespinet O."/>
            <person name="Malagnac F."/>
            <person name="Da Silva C."/>
            <person name="Jaillon O."/>
            <person name="Porcel B.M."/>
            <person name="Couloux A."/>
            <person name="Aury J.-M."/>
            <person name="Segurens B."/>
            <person name="Poulain J."/>
            <person name="Anthouard V."/>
            <person name="Grossetete S."/>
            <person name="Khalili H."/>
            <person name="Coppin E."/>
            <person name="Dequard-Chablat M."/>
            <person name="Picard M."/>
            <person name="Contamine V."/>
            <person name="Arnaise S."/>
            <person name="Bourdais A."/>
            <person name="Berteaux-Lecellier V."/>
            <person name="Gautheret D."/>
            <person name="de Vries R.P."/>
            <person name="Battaglia E."/>
            <person name="Coutinho P.M."/>
            <person name="Danchin E.G.J."/>
            <person name="Henrissat B."/>
            <person name="El Khoury R."/>
            <person name="Sainsard-Chanet A."/>
            <person name="Boivin A."/>
            <person name="Pinan-Lucarre B."/>
            <person name="Sellem C.H."/>
            <person name="Debuchy R."/>
            <person name="Wincker P."/>
            <person name="Weissenbach J."/>
            <person name="Silar P."/>
        </authorList>
    </citation>
    <scope>NUCLEOTIDE SEQUENCE [LARGE SCALE GENOMIC DNA]</scope>
    <source>
        <strain evidence="4">S / ATCC MYA-4624 / DSM 980 / FGSC 10383</strain>
        <strain evidence="2">S mat+</strain>
    </source>
</reference>
<evidence type="ECO:0000313" key="3">
    <source>
        <dbReference type="EMBL" id="CDP26391.1"/>
    </source>
</evidence>
<sequence>MNIGVSLLLSPTLWLFGLSTVTPGVMAGSISNPWKGQPARPATYHLEAETLVTAQRLDSAVALSFPLFDTSSILPGFDATTQGASNDVVLRHIVTTMTTISGTGETVAVTGLLAVPVSANNTIPVVSWQHGTILSFDQVPSHMVKLSDPNYNVTDDADSLETLFNIQRFAANRFAVIAADYIGKGPLREGRGEAYVVKGATTQTCGALNTLWLHQALRSNGIDIEATAVASPFSDLDQAWRYWSGKVIFPLPKGLESYPPLAAWIAPCMIVALGSYELYYNLPGLMETAVRPQYRELAERNWQDYNISAIDPSNSPNSTNLLADSFWKGCTNDHISALQRQLIRNAAIDWEYDSPIRFYYGLADEAVHLAMVTRTVAAGGRYAAGIQVARASHRATFLAGLYGSGASLDGFDNVLSWFQSKA</sequence>
<dbReference type="KEGG" id="pan:PODANSg9207"/>
<evidence type="ECO:0000313" key="4">
    <source>
        <dbReference type="Proteomes" id="UP000001197"/>
    </source>
</evidence>
<dbReference type="EMBL" id="CU640366">
    <property type="protein sequence ID" value="CAP73990.1"/>
    <property type="molecule type" value="Genomic_DNA"/>
</dbReference>
<feature type="chain" id="PRO_5007639231" evidence="1">
    <location>
        <begin position="28"/>
        <end position="422"/>
    </location>
</feature>
<reference evidence="2" key="2">
    <citation type="submission" date="2008-07" db="EMBL/GenBank/DDBJ databases">
        <authorList>
            <person name="Genoscope - CEA"/>
        </authorList>
    </citation>
    <scope>NUCLEOTIDE SEQUENCE</scope>
    <source>
        <strain evidence="2">S mat+</strain>
    </source>
</reference>